<dbReference type="InterPro" id="IPR026055">
    <property type="entry name" value="FAR"/>
</dbReference>
<dbReference type="InterPro" id="IPR013120">
    <property type="entry name" value="FAR_NAD-bd"/>
</dbReference>
<dbReference type="SUPFAM" id="SSF51735">
    <property type="entry name" value="NAD(P)-binding Rossmann-fold domains"/>
    <property type="match status" value="1"/>
</dbReference>
<dbReference type="AlphaFoldDB" id="A0A1C6RWA5"/>
<protein>
    <submittedName>
        <fullName evidence="2">Thioester reductase domain-containing protein</fullName>
    </submittedName>
</protein>
<accession>A0A1C6RWA5</accession>
<gene>
    <name evidence="2" type="ORF">GA0074692_1188</name>
</gene>
<dbReference type="STRING" id="145854.GA0074692_1188"/>
<dbReference type="RefSeq" id="WP_091640159.1">
    <property type="nucleotide sequence ID" value="NZ_FMHW01000002.1"/>
</dbReference>
<reference evidence="3" key="1">
    <citation type="submission" date="2016-06" db="EMBL/GenBank/DDBJ databases">
        <authorList>
            <person name="Varghese N."/>
            <person name="Submissions Spin"/>
        </authorList>
    </citation>
    <scope>NUCLEOTIDE SEQUENCE [LARGE SCALE GENOMIC DNA]</scope>
    <source>
        <strain evidence="3">DSM 43817</strain>
    </source>
</reference>
<keyword evidence="3" id="KW-1185">Reference proteome</keyword>
<evidence type="ECO:0000259" key="1">
    <source>
        <dbReference type="Pfam" id="PF07993"/>
    </source>
</evidence>
<dbReference type="GO" id="GO:0080019">
    <property type="term" value="F:alcohol-forming very long-chain fatty acyl-CoA reductase activity"/>
    <property type="evidence" value="ECO:0007669"/>
    <property type="project" value="InterPro"/>
</dbReference>
<dbReference type="Gene3D" id="3.40.50.720">
    <property type="entry name" value="NAD(P)-binding Rossmann-like Domain"/>
    <property type="match status" value="1"/>
</dbReference>
<evidence type="ECO:0000313" key="2">
    <source>
        <dbReference type="EMBL" id="SCL21487.1"/>
    </source>
</evidence>
<organism evidence="2 3">
    <name type="scientific">Micromonospora pallida</name>
    <dbReference type="NCBI Taxonomy" id="145854"/>
    <lineage>
        <taxon>Bacteria</taxon>
        <taxon>Bacillati</taxon>
        <taxon>Actinomycetota</taxon>
        <taxon>Actinomycetes</taxon>
        <taxon>Micromonosporales</taxon>
        <taxon>Micromonosporaceae</taxon>
        <taxon>Micromonospora</taxon>
    </lineage>
</organism>
<dbReference type="PANTHER" id="PTHR11011">
    <property type="entry name" value="MALE STERILITY PROTEIN 2-RELATED"/>
    <property type="match status" value="1"/>
</dbReference>
<proteinExistence type="predicted"/>
<name>A0A1C6RWA5_9ACTN</name>
<dbReference type="PANTHER" id="PTHR11011:SF116">
    <property type="entry name" value="FATTY ACYL-COA REDUCTASE CG5065-RELATED"/>
    <property type="match status" value="1"/>
</dbReference>
<sequence>MTKRTVLVTGASGVVGTALLPELAGHDVIAGVFRRLPAGSDRMVRLDLHAPSLGLDPRAYRELCAEVDVVVHSAAIVNFSADQAEVDRLNIEGLGRVIEFAAEADAVLVHVSTAYVSRHGQSGGGGRLGTEKTAARTDEYVTSKYLGERMVRDSGIDAVVVRPAIVIGDSRTGVIRQKQGVHQLAEFLLTGQLPFIPAHPGTFFDLVPQDMVARGIRAVIDADLREGDYWLTAGPAGLPVERYLDLVTEVGRQYGMAVPTGRLADPSIVDRLVRPAFADVLPAEDLARLDGVVAVCGLVIIPELLPTSFGTIPNGPEAMSPTDLEDAWRVSLHQLVQGLRQ</sequence>
<evidence type="ECO:0000313" key="3">
    <source>
        <dbReference type="Proteomes" id="UP000198959"/>
    </source>
</evidence>
<dbReference type="GO" id="GO:0035336">
    <property type="term" value="P:long-chain fatty-acyl-CoA metabolic process"/>
    <property type="evidence" value="ECO:0007669"/>
    <property type="project" value="TreeGrafter"/>
</dbReference>
<dbReference type="Proteomes" id="UP000198959">
    <property type="component" value="Unassembled WGS sequence"/>
</dbReference>
<dbReference type="Pfam" id="PF07993">
    <property type="entry name" value="NAD_binding_4"/>
    <property type="match status" value="1"/>
</dbReference>
<dbReference type="OrthoDB" id="6286537at2"/>
<dbReference type="EMBL" id="FMHW01000002">
    <property type="protein sequence ID" value="SCL21487.1"/>
    <property type="molecule type" value="Genomic_DNA"/>
</dbReference>
<feature type="domain" description="Thioester reductase (TE)" evidence="1">
    <location>
        <begin position="44"/>
        <end position="216"/>
    </location>
</feature>
<dbReference type="InterPro" id="IPR036291">
    <property type="entry name" value="NAD(P)-bd_dom_sf"/>
</dbReference>